<organism evidence="2">
    <name type="scientific">Tanacetum cinerariifolium</name>
    <name type="common">Dalmatian daisy</name>
    <name type="synonym">Chrysanthemum cinerariifolium</name>
    <dbReference type="NCBI Taxonomy" id="118510"/>
    <lineage>
        <taxon>Eukaryota</taxon>
        <taxon>Viridiplantae</taxon>
        <taxon>Streptophyta</taxon>
        <taxon>Embryophyta</taxon>
        <taxon>Tracheophyta</taxon>
        <taxon>Spermatophyta</taxon>
        <taxon>Magnoliopsida</taxon>
        <taxon>eudicotyledons</taxon>
        <taxon>Gunneridae</taxon>
        <taxon>Pentapetalae</taxon>
        <taxon>asterids</taxon>
        <taxon>campanulids</taxon>
        <taxon>Asterales</taxon>
        <taxon>Asteraceae</taxon>
        <taxon>Asteroideae</taxon>
        <taxon>Anthemideae</taxon>
        <taxon>Anthemidinae</taxon>
        <taxon>Tanacetum</taxon>
    </lineage>
</organism>
<dbReference type="EMBL" id="BKCJ011347695">
    <property type="protein sequence ID" value="GFD23822.1"/>
    <property type="molecule type" value="Genomic_DNA"/>
</dbReference>
<evidence type="ECO:0000313" key="2">
    <source>
        <dbReference type="EMBL" id="GFD23822.1"/>
    </source>
</evidence>
<name>A0A699UL09_TANCI</name>
<feature type="transmembrane region" description="Helical" evidence="1">
    <location>
        <begin position="53"/>
        <end position="71"/>
    </location>
</feature>
<feature type="non-terminal residue" evidence="2">
    <location>
        <position position="1"/>
    </location>
</feature>
<dbReference type="AlphaFoldDB" id="A0A699UL09"/>
<sequence>VLKSGGGGSGRVMYDAACLLKAVIRDRAYFLVDERVDVATAVDASGVVLSDQGSLFSCFLSGFSAVFKLIYIKRIRFSLFRLPGRASL</sequence>
<keyword evidence="1 2" id="KW-0812">Transmembrane</keyword>
<gene>
    <name evidence="2" type="ORF">Tci_895791</name>
</gene>
<evidence type="ECO:0000256" key="1">
    <source>
        <dbReference type="SAM" id="Phobius"/>
    </source>
</evidence>
<protein>
    <submittedName>
        <fullName evidence="2">Probable transmembrane GTPase FZO-like, chloroplastic isoform X1</fullName>
    </submittedName>
</protein>
<keyword evidence="1" id="KW-1133">Transmembrane helix</keyword>
<accession>A0A699UL09</accession>
<proteinExistence type="predicted"/>
<reference evidence="2" key="1">
    <citation type="journal article" date="2019" name="Sci. Rep.">
        <title>Draft genome of Tanacetum cinerariifolium, the natural source of mosquito coil.</title>
        <authorList>
            <person name="Yamashiro T."/>
            <person name="Shiraishi A."/>
            <person name="Satake H."/>
            <person name="Nakayama K."/>
        </authorList>
    </citation>
    <scope>NUCLEOTIDE SEQUENCE</scope>
</reference>
<keyword evidence="1" id="KW-0472">Membrane</keyword>
<comment type="caution">
    <text evidence="2">The sequence shown here is derived from an EMBL/GenBank/DDBJ whole genome shotgun (WGS) entry which is preliminary data.</text>
</comment>